<evidence type="ECO:0008006" key="8">
    <source>
        <dbReference type="Google" id="ProtNLM"/>
    </source>
</evidence>
<dbReference type="AlphaFoldDB" id="A9V3U5"/>
<evidence type="ECO:0000259" key="4">
    <source>
        <dbReference type="Pfam" id="PF01055"/>
    </source>
</evidence>
<dbReference type="Pfam" id="PF01055">
    <property type="entry name" value="Glyco_hydro_31_2nd"/>
    <property type="match status" value="1"/>
</dbReference>
<evidence type="ECO:0000313" key="6">
    <source>
        <dbReference type="EMBL" id="EDQ87770.1"/>
    </source>
</evidence>
<feature type="signal peptide" evidence="3">
    <location>
        <begin position="1"/>
        <end position="23"/>
    </location>
</feature>
<dbReference type="GO" id="GO:0005975">
    <property type="term" value="P:carbohydrate metabolic process"/>
    <property type="evidence" value="ECO:0007669"/>
    <property type="project" value="InterPro"/>
</dbReference>
<dbReference type="PANTHER" id="PTHR22762">
    <property type="entry name" value="ALPHA-GLUCOSIDASE"/>
    <property type="match status" value="1"/>
</dbReference>
<dbReference type="GO" id="GO:0006491">
    <property type="term" value="P:N-glycan processing"/>
    <property type="evidence" value="ECO:0000318"/>
    <property type="project" value="GO_Central"/>
</dbReference>
<name>A9V3U5_MONBE</name>
<evidence type="ECO:0000256" key="3">
    <source>
        <dbReference type="SAM" id="SignalP"/>
    </source>
</evidence>
<evidence type="ECO:0000259" key="5">
    <source>
        <dbReference type="Pfam" id="PF21365"/>
    </source>
</evidence>
<organism evidence="6 7">
    <name type="scientific">Monosiga brevicollis</name>
    <name type="common">Choanoflagellate</name>
    <dbReference type="NCBI Taxonomy" id="81824"/>
    <lineage>
        <taxon>Eukaryota</taxon>
        <taxon>Choanoflagellata</taxon>
        <taxon>Craspedida</taxon>
        <taxon>Salpingoecidae</taxon>
        <taxon>Monosiga</taxon>
    </lineage>
</organism>
<keyword evidence="7" id="KW-1185">Reference proteome</keyword>
<dbReference type="RefSeq" id="XP_001747303.1">
    <property type="nucleotide sequence ID" value="XM_001747251.1"/>
</dbReference>
<proteinExistence type="inferred from homology"/>
<sequence length="925" mass="102288">MVSNRSCLRVVALILGLAMAVVAQQTARLDNGYDPNPNPQAVVLDARKQARFTVLTSAVIRMEFSRAGQFVDVPSYSFVNRNLPRPSFTANVSTDIVTIETADLLVTYKPSSQARSNDCGTVYPGHDANCGDICGNHRTATQPYNISSQDACCAACNLDPTCNVWVWTGADCYTLRDALAPVARSDRTVGGTFSGGFTDETLSIRVKSTGVSWVPSMLPTGNLLGTIYSLDGVTGATNINCSSSGQATSNGDCTLAPISRDGWALYDDSGNWVINASTAWLHSPPPNHQDLYFFGHGRDYRRAVKDFTKVAGGVPSFPRFVLGVWWSRYWPYTAEDLMEIAEGYKSRSIPLDILVSDMAWHFHNESKIDWGGYQWSPSLFPEPDNFLASLNANNLHTVLNLHLNAVQAGVAPSYHAFAEALGIDPSLGFDIPSANLSYPYNQSVADLLKQDPTFARAYLDIALDDVGMGWWWLDDVPSWTARLLYEHSVGRVQGTAKGLAFSRWGGLGSHRYPIGFSGDVYIAWSSLAFQTAFTVAYIGGHRSHHDEQAYDGELYLRWLQWGSYAPILRTHPQPDPRVERRPWGWPIPLNDYMADAMRLRARHVPLLYTALQDFTYTGVSPLHGVYFDYPEEDGAYLFNDTFVFCDHLFVAPVTAPVENATQLASRSFWLPPGTWIDLVNQTIVQGGRVRNTKYTMFETPAFVRAGSVLPMGPTVTPENAWGYALDPPASLHWHIYAYNSTRGQGRVIDEKQGGLNMTYSRSGNTFTLEVTQSTAATWEHVFTFPQAMPIAHASSNVQIQEYDAAALTARAVIICSSYACNATVAFNATQDFELLASTPFVSLRKRAHVIKQTVDYQETQPAQEATQLYALVNSIARINARPTSEVVTQELQMFRQRIGDALYLLNASSKLTSELKAQLVAWLAP</sequence>
<dbReference type="InterPro" id="IPR013780">
    <property type="entry name" value="Glyco_hydro_b"/>
</dbReference>
<dbReference type="SUPFAM" id="SSF51445">
    <property type="entry name" value="(Trans)glycosidases"/>
    <property type="match status" value="1"/>
</dbReference>
<keyword evidence="2" id="KW-0378">Hydrolase</keyword>
<dbReference type="GeneID" id="5892546"/>
<dbReference type="Gene3D" id="3.50.4.10">
    <property type="entry name" value="Hepatocyte Growth Factor"/>
    <property type="match status" value="1"/>
</dbReference>
<comment type="similarity">
    <text evidence="1 2">Belongs to the glycosyl hydrolase 31 family.</text>
</comment>
<accession>A9V3U5</accession>
<dbReference type="Gene3D" id="2.60.40.1180">
    <property type="entry name" value="Golgi alpha-mannosidase II"/>
    <property type="match status" value="1"/>
</dbReference>
<dbReference type="InterPro" id="IPR048395">
    <property type="entry name" value="Glyco_hydro_31_C"/>
</dbReference>
<dbReference type="Pfam" id="PF21365">
    <property type="entry name" value="Glyco_hydro_31_3rd"/>
    <property type="match status" value="1"/>
</dbReference>
<dbReference type="PANTHER" id="PTHR22762:SF89">
    <property type="entry name" value="ALPHA-XYLOSIDASE"/>
    <property type="match status" value="1"/>
</dbReference>
<keyword evidence="3" id="KW-0732">Signal</keyword>
<reference evidence="6 7" key="1">
    <citation type="journal article" date="2008" name="Nature">
        <title>The genome of the choanoflagellate Monosiga brevicollis and the origin of metazoans.</title>
        <authorList>
            <consortium name="JGI Sequencing"/>
            <person name="King N."/>
            <person name="Westbrook M.J."/>
            <person name="Young S.L."/>
            <person name="Kuo A."/>
            <person name="Abedin M."/>
            <person name="Chapman J."/>
            <person name="Fairclough S."/>
            <person name="Hellsten U."/>
            <person name="Isogai Y."/>
            <person name="Letunic I."/>
            <person name="Marr M."/>
            <person name="Pincus D."/>
            <person name="Putnam N."/>
            <person name="Rokas A."/>
            <person name="Wright K.J."/>
            <person name="Zuzow R."/>
            <person name="Dirks W."/>
            <person name="Good M."/>
            <person name="Goodstein D."/>
            <person name="Lemons D."/>
            <person name="Li W."/>
            <person name="Lyons J.B."/>
            <person name="Morris A."/>
            <person name="Nichols S."/>
            <person name="Richter D.J."/>
            <person name="Salamov A."/>
            <person name="Bork P."/>
            <person name="Lim W.A."/>
            <person name="Manning G."/>
            <person name="Miller W.T."/>
            <person name="McGinnis W."/>
            <person name="Shapiro H."/>
            <person name="Tjian R."/>
            <person name="Grigoriev I.V."/>
            <person name="Rokhsar D."/>
        </authorList>
    </citation>
    <scope>NUCLEOTIDE SEQUENCE [LARGE SCALE GENOMIC DNA]</scope>
    <source>
        <strain evidence="7">MX1 / ATCC 50154</strain>
    </source>
</reference>
<dbReference type="Gene3D" id="3.20.20.80">
    <property type="entry name" value="Glycosidases"/>
    <property type="match status" value="1"/>
</dbReference>
<feature type="chain" id="PRO_5002742743" description="DUF5110 domain-containing protein" evidence="3">
    <location>
        <begin position="24"/>
        <end position="925"/>
    </location>
</feature>
<evidence type="ECO:0000313" key="7">
    <source>
        <dbReference type="Proteomes" id="UP000001357"/>
    </source>
</evidence>
<dbReference type="Proteomes" id="UP000001357">
    <property type="component" value="Unassembled WGS sequence"/>
</dbReference>
<feature type="domain" description="Glycoside hydrolase family 31 TIM barrel" evidence="4">
    <location>
        <begin position="316"/>
        <end position="610"/>
    </location>
</feature>
<dbReference type="STRING" id="81824.A9V3U5"/>
<dbReference type="EMBL" id="CH991557">
    <property type="protein sequence ID" value="EDQ87770.1"/>
    <property type="molecule type" value="Genomic_DNA"/>
</dbReference>
<dbReference type="SUPFAM" id="SSF51011">
    <property type="entry name" value="Glycosyl hydrolase domain"/>
    <property type="match status" value="1"/>
</dbReference>
<dbReference type="GO" id="GO:0090599">
    <property type="term" value="F:alpha-glucosidase activity"/>
    <property type="evidence" value="ECO:0000318"/>
    <property type="project" value="GO_Central"/>
</dbReference>
<dbReference type="InParanoid" id="A9V3U5"/>
<evidence type="ECO:0000256" key="2">
    <source>
        <dbReference type="RuleBase" id="RU361185"/>
    </source>
</evidence>
<dbReference type="InterPro" id="IPR017853">
    <property type="entry name" value="GH"/>
</dbReference>
<dbReference type="eggNOG" id="KOG1066">
    <property type="taxonomic scope" value="Eukaryota"/>
</dbReference>
<feature type="domain" description="Glycosyl hydrolase family 31 C-terminal" evidence="5">
    <location>
        <begin position="621"/>
        <end position="709"/>
    </location>
</feature>
<dbReference type="KEGG" id="mbr:MONBRDRAFT_26892"/>
<keyword evidence="2" id="KW-0326">Glycosidase</keyword>
<gene>
    <name evidence="6" type="ORF">MONBRDRAFT_26892</name>
</gene>
<dbReference type="InterPro" id="IPR000322">
    <property type="entry name" value="Glyco_hydro_31_TIM"/>
</dbReference>
<evidence type="ECO:0000256" key="1">
    <source>
        <dbReference type="ARBA" id="ARBA00007806"/>
    </source>
</evidence>
<protein>
    <recommendedName>
        <fullName evidence="8">DUF5110 domain-containing protein</fullName>
    </recommendedName>
</protein>